<dbReference type="Proteomes" id="UP000887013">
    <property type="component" value="Unassembled WGS sequence"/>
</dbReference>
<name>A0A8X6QVI1_NEPPI</name>
<dbReference type="EMBL" id="BMAW01034000">
    <property type="protein sequence ID" value="GFU32924.1"/>
    <property type="molecule type" value="Genomic_DNA"/>
</dbReference>
<keyword evidence="2" id="KW-1185">Reference proteome</keyword>
<dbReference type="OrthoDB" id="6424434at2759"/>
<accession>A0A8X6QVI1</accession>
<reference evidence="1" key="1">
    <citation type="submission" date="2020-08" db="EMBL/GenBank/DDBJ databases">
        <title>Multicomponent nature underlies the extraordinary mechanical properties of spider dragline silk.</title>
        <authorList>
            <person name="Kono N."/>
            <person name="Nakamura H."/>
            <person name="Mori M."/>
            <person name="Yoshida Y."/>
            <person name="Ohtoshi R."/>
            <person name="Malay A.D."/>
            <person name="Moran D.A.P."/>
            <person name="Tomita M."/>
            <person name="Numata K."/>
            <person name="Arakawa K."/>
        </authorList>
    </citation>
    <scope>NUCLEOTIDE SEQUENCE</scope>
</reference>
<gene>
    <name evidence="1" type="ORF">NPIL_356261</name>
</gene>
<evidence type="ECO:0000313" key="2">
    <source>
        <dbReference type="Proteomes" id="UP000887013"/>
    </source>
</evidence>
<proteinExistence type="predicted"/>
<comment type="caution">
    <text evidence="1">The sequence shown here is derived from an EMBL/GenBank/DDBJ whole genome shotgun (WGS) entry which is preliminary data.</text>
</comment>
<organism evidence="1 2">
    <name type="scientific">Nephila pilipes</name>
    <name type="common">Giant wood spider</name>
    <name type="synonym">Nephila maculata</name>
    <dbReference type="NCBI Taxonomy" id="299642"/>
    <lineage>
        <taxon>Eukaryota</taxon>
        <taxon>Metazoa</taxon>
        <taxon>Ecdysozoa</taxon>
        <taxon>Arthropoda</taxon>
        <taxon>Chelicerata</taxon>
        <taxon>Arachnida</taxon>
        <taxon>Araneae</taxon>
        <taxon>Araneomorphae</taxon>
        <taxon>Entelegynae</taxon>
        <taxon>Araneoidea</taxon>
        <taxon>Nephilidae</taxon>
        <taxon>Nephila</taxon>
    </lineage>
</organism>
<evidence type="ECO:0000313" key="1">
    <source>
        <dbReference type="EMBL" id="GFU32924.1"/>
    </source>
</evidence>
<sequence>MPIAFALSKVNRSRFFTRLEAGGPVSKSPDLSSSLGTSFKRDKCLCPEHPSDGGRNPAVINTNVDAPIIYCVSVTVVTVPVKMVDCWTLNNETLYLN</sequence>
<protein>
    <submittedName>
        <fullName evidence="1">Uncharacterized protein</fullName>
    </submittedName>
</protein>
<dbReference type="AlphaFoldDB" id="A0A8X6QVI1"/>